<protein>
    <recommendedName>
        <fullName evidence="1">NAD-dependent epimerase/dehydratase domain-containing protein</fullName>
    </recommendedName>
</protein>
<dbReference type="GO" id="GO:0005739">
    <property type="term" value="C:mitochondrion"/>
    <property type="evidence" value="ECO:0007669"/>
    <property type="project" value="TreeGrafter"/>
</dbReference>
<dbReference type="STRING" id="765440.A0A0C3CBV8"/>
<dbReference type="Pfam" id="PF01370">
    <property type="entry name" value="Epimerase"/>
    <property type="match status" value="1"/>
</dbReference>
<sequence>MQPVLQSILVVGGNGFIGSAVCKAALARGIKVTSISSSGRPYRTPKGHTPAWVSEVKWQKANALQPETYADILPGVNGVVHTLGTLLENGQYKKAMADGDIGALISNFLSGLVDSGNPLEKGGDGTQEGYEALNRDSALRVCETFLSTPPSVQSVGPRPFVYVSAEDIFRPFISAKYIDTKREAEQHIENMIFDKLDYRGVYIRPSLVYHPHHRPITSPVAALLDLSASLHSNAPSNIPTPSRILRSLSSAFSPAEGSSLDSIANALTIPPIHVEHVAEAICAALDPAREVRGVVDVRRMRELIGWSERSRPSTTHAQS</sequence>
<dbReference type="InParanoid" id="A0A0C3CBV8"/>
<dbReference type="InterPro" id="IPR051207">
    <property type="entry name" value="ComplexI_NDUFA9_subunit"/>
</dbReference>
<dbReference type="EMBL" id="KN832980">
    <property type="protein sequence ID" value="KIM87147.1"/>
    <property type="molecule type" value="Genomic_DNA"/>
</dbReference>
<evidence type="ECO:0000313" key="3">
    <source>
        <dbReference type="Proteomes" id="UP000054166"/>
    </source>
</evidence>
<dbReference type="FunCoup" id="A0A0C3CBV8">
    <property type="interactions" value="170"/>
</dbReference>
<dbReference type="PANTHER" id="PTHR12126">
    <property type="entry name" value="NADH-UBIQUINONE OXIDOREDUCTASE 39 KDA SUBUNIT-RELATED"/>
    <property type="match status" value="1"/>
</dbReference>
<name>A0A0C3CBV8_PILCF</name>
<feature type="domain" description="NAD-dependent epimerase/dehydratase" evidence="1">
    <location>
        <begin position="8"/>
        <end position="85"/>
    </location>
</feature>
<dbReference type="SUPFAM" id="SSF51735">
    <property type="entry name" value="NAD(P)-binding Rossmann-fold domains"/>
    <property type="match status" value="1"/>
</dbReference>
<dbReference type="Gene3D" id="3.40.50.720">
    <property type="entry name" value="NAD(P)-binding Rossmann-like Domain"/>
    <property type="match status" value="1"/>
</dbReference>
<dbReference type="InterPro" id="IPR036291">
    <property type="entry name" value="NAD(P)-bd_dom_sf"/>
</dbReference>
<proteinExistence type="predicted"/>
<dbReference type="OrthoDB" id="276721at2759"/>
<dbReference type="GO" id="GO:0044877">
    <property type="term" value="F:protein-containing complex binding"/>
    <property type="evidence" value="ECO:0007669"/>
    <property type="project" value="TreeGrafter"/>
</dbReference>
<evidence type="ECO:0000259" key="1">
    <source>
        <dbReference type="Pfam" id="PF01370"/>
    </source>
</evidence>
<organism evidence="2 3">
    <name type="scientific">Piloderma croceum (strain F 1598)</name>
    <dbReference type="NCBI Taxonomy" id="765440"/>
    <lineage>
        <taxon>Eukaryota</taxon>
        <taxon>Fungi</taxon>
        <taxon>Dikarya</taxon>
        <taxon>Basidiomycota</taxon>
        <taxon>Agaricomycotina</taxon>
        <taxon>Agaricomycetes</taxon>
        <taxon>Agaricomycetidae</taxon>
        <taxon>Atheliales</taxon>
        <taxon>Atheliaceae</taxon>
        <taxon>Piloderma</taxon>
    </lineage>
</organism>
<dbReference type="HOGENOM" id="CLU_055314_0_0_1"/>
<accession>A0A0C3CBV8</accession>
<reference evidence="2 3" key="1">
    <citation type="submission" date="2014-04" db="EMBL/GenBank/DDBJ databases">
        <authorList>
            <consortium name="DOE Joint Genome Institute"/>
            <person name="Kuo A."/>
            <person name="Tarkka M."/>
            <person name="Buscot F."/>
            <person name="Kohler A."/>
            <person name="Nagy L.G."/>
            <person name="Floudas D."/>
            <person name="Copeland A."/>
            <person name="Barry K.W."/>
            <person name="Cichocki N."/>
            <person name="Veneault-Fourrey C."/>
            <person name="LaButti K."/>
            <person name="Lindquist E.A."/>
            <person name="Lipzen A."/>
            <person name="Lundell T."/>
            <person name="Morin E."/>
            <person name="Murat C."/>
            <person name="Sun H."/>
            <person name="Tunlid A."/>
            <person name="Henrissat B."/>
            <person name="Grigoriev I.V."/>
            <person name="Hibbett D.S."/>
            <person name="Martin F."/>
            <person name="Nordberg H.P."/>
            <person name="Cantor M.N."/>
            <person name="Hua S.X."/>
        </authorList>
    </citation>
    <scope>NUCLEOTIDE SEQUENCE [LARGE SCALE GENOMIC DNA]</scope>
    <source>
        <strain evidence="2 3">F 1598</strain>
    </source>
</reference>
<dbReference type="Proteomes" id="UP000054166">
    <property type="component" value="Unassembled WGS sequence"/>
</dbReference>
<keyword evidence="3" id="KW-1185">Reference proteome</keyword>
<reference evidence="3" key="2">
    <citation type="submission" date="2015-01" db="EMBL/GenBank/DDBJ databases">
        <title>Evolutionary Origins and Diversification of the Mycorrhizal Mutualists.</title>
        <authorList>
            <consortium name="DOE Joint Genome Institute"/>
            <consortium name="Mycorrhizal Genomics Consortium"/>
            <person name="Kohler A."/>
            <person name="Kuo A."/>
            <person name="Nagy L.G."/>
            <person name="Floudas D."/>
            <person name="Copeland A."/>
            <person name="Barry K.W."/>
            <person name="Cichocki N."/>
            <person name="Veneault-Fourrey C."/>
            <person name="LaButti K."/>
            <person name="Lindquist E.A."/>
            <person name="Lipzen A."/>
            <person name="Lundell T."/>
            <person name="Morin E."/>
            <person name="Murat C."/>
            <person name="Riley R."/>
            <person name="Ohm R."/>
            <person name="Sun H."/>
            <person name="Tunlid A."/>
            <person name="Henrissat B."/>
            <person name="Grigoriev I.V."/>
            <person name="Hibbett D.S."/>
            <person name="Martin F."/>
        </authorList>
    </citation>
    <scope>NUCLEOTIDE SEQUENCE [LARGE SCALE GENOMIC DNA]</scope>
    <source>
        <strain evidence="3">F 1598</strain>
    </source>
</reference>
<evidence type="ECO:0000313" key="2">
    <source>
        <dbReference type="EMBL" id="KIM87147.1"/>
    </source>
</evidence>
<gene>
    <name evidence="2" type="ORF">PILCRDRAFT_64295</name>
</gene>
<dbReference type="PANTHER" id="PTHR12126:SF16">
    <property type="entry name" value="MIOREX COMPLEX COMPONENT 2"/>
    <property type="match status" value="1"/>
</dbReference>
<dbReference type="AlphaFoldDB" id="A0A0C3CBV8"/>
<dbReference type="InterPro" id="IPR001509">
    <property type="entry name" value="Epimerase_deHydtase"/>
</dbReference>